<proteinExistence type="predicted"/>
<evidence type="ECO:0000313" key="2">
    <source>
        <dbReference type="Proteomes" id="UP000290572"/>
    </source>
</evidence>
<gene>
    <name evidence="1" type="ORF">ROHU_001240</name>
</gene>
<comment type="caution">
    <text evidence="1">The sequence shown here is derived from an EMBL/GenBank/DDBJ whole genome shotgun (WGS) entry which is preliminary data.</text>
</comment>
<name>A0A498P441_LABRO</name>
<accession>A0A498P441</accession>
<dbReference type="Gene3D" id="3.40.390.10">
    <property type="entry name" value="Collagenase (Catalytic Domain)"/>
    <property type="match status" value="1"/>
</dbReference>
<dbReference type="EMBL" id="QBIY01004953">
    <property type="protein sequence ID" value="RXN38304.1"/>
    <property type="molecule type" value="Genomic_DNA"/>
</dbReference>
<keyword evidence="2" id="KW-1185">Reference proteome</keyword>
<dbReference type="InterPro" id="IPR024079">
    <property type="entry name" value="MetalloPept_cat_dom_sf"/>
</dbReference>
<dbReference type="AlphaFoldDB" id="A0A498P441"/>
<dbReference type="Proteomes" id="UP000290572">
    <property type="component" value="Unassembled WGS sequence"/>
</dbReference>
<organism evidence="1 2">
    <name type="scientific">Labeo rohita</name>
    <name type="common">Indian major carp</name>
    <name type="synonym">Cyprinus rohita</name>
    <dbReference type="NCBI Taxonomy" id="84645"/>
    <lineage>
        <taxon>Eukaryota</taxon>
        <taxon>Metazoa</taxon>
        <taxon>Chordata</taxon>
        <taxon>Craniata</taxon>
        <taxon>Vertebrata</taxon>
        <taxon>Euteleostomi</taxon>
        <taxon>Actinopterygii</taxon>
        <taxon>Neopterygii</taxon>
        <taxon>Teleostei</taxon>
        <taxon>Ostariophysi</taxon>
        <taxon>Cypriniformes</taxon>
        <taxon>Cyprinidae</taxon>
        <taxon>Labeoninae</taxon>
        <taxon>Labeonini</taxon>
        <taxon>Labeo</taxon>
    </lineage>
</organism>
<protein>
    <submittedName>
        <fullName evidence="1">Meprin A subunit beta-like protein</fullName>
    </submittedName>
</protein>
<dbReference type="STRING" id="84645.A0A498P441"/>
<dbReference type="GO" id="GO:0008237">
    <property type="term" value="F:metallopeptidase activity"/>
    <property type="evidence" value="ECO:0007669"/>
    <property type="project" value="InterPro"/>
</dbReference>
<sequence length="67" mass="7518">MPISGNTEIDVDDGKDRDIIDINEEAGLHLVEGDILIQEGEDRNTLLDEKYRWPTTVPVVLDRSLGL</sequence>
<reference evidence="1 2" key="1">
    <citation type="submission" date="2018-03" db="EMBL/GenBank/DDBJ databases">
        <title>Draft genome sequence of Rohu Carp (Labeo rohita).</title>
        <authorList>
            <person name="Das P."/>
            <person name="Kushwaha B."/>
            <person name="Joshi C.G."/>
            <person name="Kumar D."/>
            <person name="Nagpure N.S."/>
            <person name="Sahoo L."/>
            <person name="Das S.P."/>
            <person name="Bit A."/>
            <person name="Patnaik S."/>
            <person name="Meher P.K."/>
            <person name="Jayasankar P."/>
            <person name="Koringa P.G."/>
            <person name="Patel N.V."/>
            <person name="Hinsu A.T."/>
            <person name="Kumar R."/>
            <person name="Pandey M."/>
            <person name="Agarwal S."/>
            <person name="Srivastava S."/>
            <person name="Singh M."/>
            <person name="Iquebal M.A."/>
            <person name="Jaiswal S."/>
            <person name="Angadi U.B."/>
            <person name="Kumar N."/>
            <person name="Raza M."/>
            <person name="Shah T.M."/>
            <person name="Rai A."/>
            <person name="Jena J.K."/>
        </authorList>
    </citation>
    <scope>NUCLEOTIDE SEQUENCE [LARGE SCALE GENOMIC DNA]</scope>
    <source>
        <strain evidence="1">DASCIFA01</strain>
        <tissue evidence="1">Testis</tissue>
    </source>
</reference>
<evidence type="ECO:0000313" key="1">
    <source>
        <dbReference type="EMBL" id="RXN38304.1"/>
    </source>
</evidence>